<dbReference type="AlphaFoldDB" id="E0E4U2"/>
<dbReference type="SMART" id="SM00342">
    <property type="entry name" value="HTH_ARAC"/>
    <property type="match status" value="1"/>
</dbReference>
<evidence type="ECO:0000256" key="1">
    <source>
        <dbReference type="ARBA" id="ARBA00023015"/>
    </source>
</evidence>
<keyword evidence="3" id="KW-0804">Transcription</keyword>
<dbReference type="STRING" id="596315.HMPREF0634_0837"/>
<dbReference type="PROSITE" id="PS00041">
    <property type="entry name" value="HTH_ARAC_FAMILY_1"/>
    <property type="match status" value="1"/>
</dbReference>
<dbReference type="InterPro" id="IPR009057">
    <property type="entry name" value="Homeodomain-like_sf"/>
</dbReference>
<dbReference type="RefSeq" id="WP_007791005.1">
    <property type="nucleotide sequence ID" value="NZ_ADGQ01000071.1"/>
</dbReference>
<protein>
    <submittedName>
        <fullName evidence="5">Transcriptional regulator, AraC family</fullName>
    </submittedName>
</protein>
<dbReference type="GO" id="GO:0003700">
    <property type="term" value="F:DNA-binding transcription factor activity"/>
    <property type="evidence" value="ECO:0007669"/>
    <property type="project" value="InterPro"/>
</dbReference>
<dbReference type="InterPro" id="IPR018060">
    <property type="entry name" value="HTH_AraC"/>
</dbReference>
<comment type="caution">
    <text evidence="5">The sequence shown here is derived from an EMBL/GenBank/DDBJ whole genome shotgun (WGS) entry which is preliminary data.</text>
</comment>
<gene>
    <name evidence="5" type="ORF">HMPREF0634_0837</name>
</gene>
<evidence type="ECO:0000256" key="2">
    <source>
        <dbReference type="ARBA" id="ARBA00023125"/>
    </source>
</evidence>
<dbReference type="GO" id="GO:0043565">
    <property type="term" value="F:sequence-specific DNA binding"/>
    <property type="evidence" value="ECO:0007669"/>
    <property type="project" value="InterPro"/>
</dbReference>
<keyword evidence="1" id="KW-0805">Transcription regulation</keyword>
<dbReference type="Pfam" id="PF12833">
    <property type="entry name" value="HTH_18"/>
    <property type="match status" value="1"/>
</dbReference>
<dbReference type="PANTHER" id="PTHR43280:SF2">
    <property type="entry name" value="HTH-TYPE TRANSCRIPTIONAL REGULATOR EXSA"/>
    <property type="match status" value="1"/>
</dbReference>
<evidence type="ECO:0000259" key="4">
    <source>
        <dbReference type="PROSITE" id="PS01124"/>
    </source>
</evidence>
<proteinExistence type="predicted"/>
<evidence type="ECO:0000256" key="3">
    <source>
        <dbReference type="ARBA" id="ARBA00023163"/>
    </source>
</evidence>
<evidence type="ECO:0000313" key="5">
    <source>
        <dbReference type="EMBL" id="EFM64046.1"/>
    </source>
</evidence>
<dbReference type="Proteomes" id="UP000003244">
    <property type="component" value="Unassembled WGS sequence"/>
</dbReference>
<dbReference type="SUPFAM" id="SSF46689">
    <property type="entry name" value="Homeodomain-like"/>
    <property type="match status" value="1"/>
</dbReference>
<dbReference type="EMBL" id="ADGQ01000071">
    <property type="protein sequence ID" value="EFM64046.1"/>
    <property type="molecule type" value="Genomic_DNA"/>
</dbReference>
<dbReference type="eggNOG" id="COG3664">
    <property type="taxonomic scope" value="Bacteria"/>
</dbReference>
<reference evidence="5 6" key="1">
    <citation type="submission" date="2010-08" db="EMBL/GenBank/DDBJ databases">
        <authorList>
            <person name="Harkins D.M."/>
            <person name="Madupu R."/>
            <person name="Durkin A.S."/>
            <person name="Torralba M."/>
            <person name="Methe B."/>
            <person name="Sutton G.G."/>
            <person name="Nelson K.E."/>
        </authorList>
    </citation>
    <scope>NUCLEOTIDE SEQUENCE [LARGE SCALE GENOMIC DNA]</scope>
    <source>
        <strain evidence="5 6">DSM 17678</strain>
    </source>
</reference>
<feature type="domain" description="HTH araC/xylS-type" evidence="4">
    <location>
        <begin position="176"/>
        <end position="277"/>
    </location>
</feature>
<dbReference type="Gene3D" id="2.60.40.1500">
    <property type="entry name" value="Glycosyl hydrolase domain, family 39"/>
    <property type="match status" value="1"/>
</dbReference>
<accession>E0E4U2</accession>
<dbReference type="InterPro" id="IPR018062">
    <property type="entry name" value="HTH_AraC-typ_CS"/>
</dbReference>
<dbReference type="PANTHER" id="PTHR43280">
    <property type="entry name" value="ARAC-FAMILY TRANSCRIPTIONAL REGULATOR"/>
    <property type="match status" value="1"/>
</dbReference>
<dbReference type="Gene3D" id="1.10.10.60">
    <property type="entry name" value="Homeodomain-like"/>
    <property type="match status" value="1"/>
</dbReference>
<organism evidence="5 6">
    <name type="scientific">Peptostreptococcus stomatis DSM 17678</name>
    <dbReference type="NCBI Taxonomy" id="596315"/>
    <lineage>
        <taxon>Bacteria</taxon>
        <taxon>Bacillati</taxon>
        <taxon>Bacillota</taxon>
        <taxon>Clostridia</taxon>
        <taxon>Peptostreptococcales</taxon>
        <taxon>Peptostreptococcaceae</taxon>
        <taxon>Peptostreptococcus</taxon>
    </lineage>
</organism>
<dbReference type="GeneID" id="84801316"/>
<evidence type="ECO:0000313" key="6">
    <source>
        <dbReference type="Proteomes" id="UP000003244"/>
    </source>
</evidence>
<dbReference type="PROSITE" id="PS01124">
    <property type="entry name" value="HTH_ARAC_FAMILY_2"/>
    <property type="match status" value="1"/>
</dbReference>
<keyword evidence="2" id="KW-0238">DNA-binding</keyword>
<dbReference type="eggNOG" id="COG2207">
    <property type="taxonomic scope" value="Bacteria"/>
</dbReference>
<dbReference type="SUPFAM" id="SSF51011">
    <property type="entry name" value="Glycosyl hydrolase domain"/>
    <property type="match status" value="1"/>
</dbReference>
<name>E0E4U2_9FIRM</name>
<sequence>MRMIGFREKIVSRLINTDDIPFSMTLTSYKANNYSINGKNYKLLLVVDGEIEFLYNSSEKKLIKNQFVILNPNKIFGINKLTQNNLILEIDLDYDFVLKSSYNPISFLVNLDGTENEKENEKIVYLVKKLFYYYTTDLGVSAQKCILVLTDMVDILYAYFLGESNEQNQINNLISTKLIEIMEKIFQNRDFDYKLGEIADELNLKASNISKLFKPIFGYGFSECHRMARINKSIELVYSTEYSILEIANIVGFLNSKSLNKNFKEYVGVPPNRYRRQIQELDDNFKYNSISSILESESISEIYKYYENTDIFSKKPVNVEYTNTFDVNVNSEPLIYESVVDKIIDISIFEDNWMEYMSEISTNLRYKNMKINLFFDDSGMYLIKDINKKEHLDPYRRERITHWVESLGIYCRIGIEIPKECVDGIYLYKYENQDVENAYSRLEEFFEHLKLLIPSSDLKNWSFELDMPWVWMISRNHKNYRKYKSIYRCIYKLVARNFQESEIGVYLGDIDVVKSKHYLSNIEDIIIDEFKPNFFSFDILDERLFNKNITAANTRIKNLEYIKKVMEFIEELEKKYSFKSEKYVSRMLIYYEWNSIPKIYWESICALNLINRFLVAQKEQILIASIYYYDERYKDKKTLYDNLDKYIQKKSLSNPIGTKNTTYYLSEILSSMYRKCIYSGDGLIATYIDENKYNFLIYQDLEMCKDYVVAKDKIKKEIFLNKKYKINIKGLNGKYRIVTKILHSRENTFLYEWKKMGAPEHIGKDDKEYLQMKTIPERHVEIVQIYGDFEKSIELDIFEIAHIEINKIL</sequence>
<keyword evidence="6" id="KW-1185">Reference proteome</keyword>